<dbReference type="InterPro" id="IPR013783">
    <property type="entry name" value="Ig-like_fold"/>
</dbReference>
<organism evidence="3 4">
    <name type="scientific">Flavobacterium pisciphilum</name>
    <dbReference type="NCBI Taxonomy" id="2893755"/>
    <lineage>
        <taxon>Bacteria</taxon>
        <taxon>Pseudomonadati</taxon>
        <taxon>Bacteroidota</taxon>
        <taxon>Flavobacteriia</taxon>
        <taxon>Flavobacteriales</taxon>
        <taxon>Flavobacteriaceae</taxon>
        <taxon>Flavobacterium</taxon>
    </lineage>
</organism>
<gene>
    <name evidence="3" type="ORF">LNQ49_23115</name>
</gene>
<evidence type="ECO:0000259" key="2">
    <source>
        <dbReference type="PROSITE" id="PS50268"/>
    </source>
</evidence>
<dbReference type="NCBIfam" id="TIGR02167">
    <property type="entry name" value="Liste_lipo_26"/>
    <property type="match status" value="4"/>
</dbReference>
<proteinExistence type="predicted"/>
<dbReference type="Pfam" id="PF03382">
    <property type="entry name" value="DUF285"/>
    <property type="match status" value="1"/>
</dbReference>
<dbReference type="EMBL" id="JAJJMO010000001">
    <property type="protein sequence ID" value="MCC9074485.1"/>
    <property type="molecule type" value="Genomic_DNA"/>
</dbReference>
<dbReference type="InterPro" id="IPR005046">
    <property type="entry name" value="DUF285"/>
</dbReference>
<dbReference type="InterPro" id="IPR026444">
    <property type="entry name" value="Secre_tail"/>
</dbReference>
<evidence type="ECO:0000256" key="1">
    <source>
        <dbReference type="ARBA" id="ARBA00022729"/>
    </source>
</evidence>
<dbReference type="PROSITE" id="PS50268">
    <property type="entry name" value="CADHERIN_2"/>
    <property type="match status" value="1"/>
</dbReference>
<evidence type="ECO:0000313" key="4">
    <source>
        <dbReference type="Proteomes" id="UP001430919"/>
    </source>
</evidence>
<dbReference type="InterPro" id="IPR002126">
    <property type="entry name" value="Cadherin-like_dom"/>
</dbReference>
<dbReference type="NCBIfam" id="TIGR04183">
    <property type="entry name" value="Por_Secre_tail"/>
    <property type="match status" value="1"/>
</dbReference>
<dbReference type="InterPro" id="IPR011889">
    <property type="entry name" value="Liste_lipo_26"/>
</dbReference>
<name>A0ABS8N0E4_9FLAO</name>
<dbReference type="Pfam" id="PF18887">
    <property type="entry name" value="MBG_3"/>
    <property type="match status" value="3"/>
</dbReference>
<comment type="caution">
    <text evidence="3">The sequence shown here is derived from an EMBL/GenBank/DDBJ whole genome shotgun (WGS) entry which is preliminary data.</text>
</comment>
<protein>
    <submittedName>
        <fullName evidence="3">BspA family leucine-rich repeat surface protein</fullName>
    </submittedName>
</protein>
<dbReference type="InterPro" id="IPR043772">
    <property type="entry name" value="MBG_3"/>
</dbReference>
<keyword evidence="4" id="KW-1185">Reference proteome</keyword>
<reference evidence="3" key="1">
    <citation type="submission" date="2021-11" db="EMBL/GenBank/DDBJ databases">
        <title>Description of novel Flavobacterium species.</title>
        <authorList>
            <person name="Saticioglu I.B."/>
            <person name="Ay H."/>
            <person name="Altun S."/>
            <person name="Duman M."/>
        </authorList>
    </citation>
    <scope>NUCLEOTIDE SEQUENCE</scope>
    <source>
        <strain evidence="3">F-65</strain>
    </source>
</reference>
<dbReference type="Gene3D" id="2.60.40.2060">
    <property type="match status" value="1"/>
</dbReference>
<feature type="domain" description="Cadherin" evidence="2">
    <location>
        <begin position="408"/>
        <end position="501"/>
    </location>
</feature>
<dbReference type="Gene3D" id="2.60.40.10">
    <property type="entry name" value="Immunoglobulins"/>
    <property type="match status" value="1"/>
</dbReference>
<evidence type="ECO:0000313" key="3">
    <source>
        <dbReference type="EMBL" id="MCC9074485.1"/>
    </source>
</evidence>
<sequence length="1210" mass="131028">MKHSYSLVLMCLLWVGLLQTRIYSTNTTSYKSSSLALGNNTIISGLNSDSKNIPDPSTTQAHIALRNLTKKAIAIDPIIPGDAGNFITTWRVAAGDLTIVIPTSGTGYNYTIYWSEVGNPSNQGTITNNTGNQTITFPSAGTYKVEINGDFPHFYINNYADKDKILTVAQWGTIAWKSMRAAFYGASNLTVTASDKPNLSQVTNMNFMFAAASSFNSPINDWDVSNVTNMANLFNTAMVFNQSLSSWDVSNVTDMYAMFTYAIVFNQDISSWDVSNATTLYAMFYGATAFNQNISNWNVSKVTNMALMFSEATSFNQNLGKWNVSSVAYMEAMLNNTALSIANYDNALIGWATQTLKPNVNLGATGQKYCISETARQSIITNYGWNITADSKDCTNNIPSDISLSNNTINQSAGTNATVGTLSSTDADVGDGHTYTLVAGTGDNDNAFFSITATTLKANNASTMCNSTYSIRIRTTDNYASSYEKTFSITVLDDVAPVPDVLVLPTIQRECAVKTSDITVPTATDVCSGIATATTTSPLEYTTPGTYTITWNYVDNNSNTSSQTQTVVVTPSVLEQVTFNDTNVTFDGTTQAITVANLPTGATVAYTITLPTGTVDGNSAINAGVYPVIATITPPPTEVNCNPIELTATLTILKADLTGIEFEGAHYTYDGMSHSILATDLPAGATVSYTNNNQTLAGTYEVTAVITLPNYNDLQLTATLVIDKATTIITADEVQTYTYDGTPKNTVASLNNPEGMLTYTPQQGYTDAGTYPIVISVAETIDYLAASKTIRLVIEKANLTGIAFSGATFTYDGSPHSLAITNLPTGATVVYTNNSQIQAGTYEVTAVVTQPNYNDLQLTATLIIDKANQSIAFDPIPVKNVGTDTDFQLNATASSGLSVYYTSTYSSQTPAATVTPTGLVQLITSGSILITAHQDGNLNYNPASTVQQQLLITSSDNTIHEISINNKVYKNPESELFYLIDCDDNSDVVNVQIKVEMGIQIIPGLSFTIETLRPGIYRQKVTVIAQDGRIRDYEIIVEKKFNFEDIVVTKFDNVLLVNNNSKNNGGYDFIAYEWYRNGELIGTEQYYSAGDKSSDLLGTKSVYSVRMKTTNGIWLTTCEIEIAQKNKYSVKLVPNPVYSGNVLKVISDFPTEEVKNLKISIYDVTGRLLLEKTANQNNTEIIVPSGLPSSAYILRFDTGSTVKSIPFLVH</sequence>
<dbReference type="Proteomes" id="UP001430919">
    <property type="component" value="Unassembled WGS sequence"/>
</dbReference>
<keyword evidence="1" id="KW-0732">Signal</keyword>
<accession>A0ABS8N0E4</accession>
<dbReference type="RefSeq" id="WP_229991295.1">
    <property type="nucleotide sequence ID" value="NZ_JAJJMO010000001.1"/>
</dbReference>